<dbReference type="PROSITE" id="PS51318">
    <property type="entry name" value="TAT"/>
    <property type="match status" value="1"/>
</dbReference>
<keyword evidence="3 6" id="KW-0413">Isomerase</keyword>
<evidence type="ECO:0000256" key="1">
    <source>
        <dbReference type="ARBA" id="ARBA00013194"/>
    </source>
</evidence>
<dbReference type="EC" id="5.2.1.8" evidence="1"/>
<dbReference type="InterPro" id="IPR002130">
    <property type="entry name" value="Cyclophilin-type_PPIase_dom"/>
</dbReference>
<proteinExistence type="predicted"/>
<keyword evidence="7" id="KW-1185">Reference proteome</keyword>
<evidence type="ECO:0000259" key="5">
    <source>
        <dbReference type="PROSITE" id="PS50072"/>
    </source>
</evidence>
<feature type="compositionally biased region" description="Polar residues" evidence="4">
    <location>
        <begin position="13"/>
        <end position="22"/>
    </location>
</feature>
<sequence>MAGCAGGARSRPAQRSTRQTGQARRAAPESADLRLEPPPVPIPTALARRHFLTALAVALAIAAPAAAQSPAAEATSRPVQARSMDEIIKASAATDWRTPAAEDILYLELESGRVVIELAPGFAPEHVANIRTLARGHYWDGMSINRSHDNFVVQWGDPAEDDADRKPLGEAREKLPAEFVRQASGLDFHRLPDPDGWAPQVGFVEGFPAARHPDAGTAWLAHCYGMVGAGRGMEADSSNGTELYVVTGQSPRQLDRNITLVGRVLQGIERLSALPRGTGPLGFYETEAERTPIKAIRLAAEVPEADRTALEVMRTDTPLFDELVEARRNRRDEFYKTPAGHIDLCNVPVPVREVEEGEDAG</sequence>
<comment type="caution">
    <text evidence="6">The sequence shown here is derived from an EMBL/GenBank/DDBJ whole genome shotgun (WGS) entry which is preliminary data.</text>
</comment>
<protein>
    <recommendedName>
        <fullName evidence="1">peptidylprolyl isomerase</fullName>
        <ecNumber evidence="1">5.2.1.8</ecNumber>
    </recommendedName>
</protein>
<reference evidence="6 7" key="1">
    <citation type="submission" date="2021-09" db="EMBL/GenBank/DDBJ databases">
        <title>Lysobacter sp. 13A isolated from the river sediment.</title>
        <authorList>
            <person name="Liu H."/>
            <person name="Li S."/>
            <person name="Mao S."/>
        </authorList>
    </citation>
    <scope>NUCLEOTIDE SEQUENCE [LARGE SCALE GENOMIC DNA]</scope>
    <source>
        <strain evidence="6 7">13A</strain>
    </source>
</reference>
<feature type="region of interest" description="Disordered" evidence="4">
    <location>
        <begin position="1"/>
        <end position="38"/>
    </location>
</feature>
<dbReference type="PROSITE" id="PS50072">
    <property type="entry name" value="CSA_PPIASE_2"/>
    <property type="match status" value="1"/>
</dbReference>
<evidence type="ECO:0000313" key="6">
    <source>
        <dbReference type="EMBL" id="MBZ4040351.1"/>
    </source>
</evidence>
<feature type="domain" description="PPIase cyclophilin-type" evidence="5">
    <location>
        <begin position="101"/>
        <end position="299"/>
    </location>
</feature>
<accession>A0ABS7T937</accession>
<evidence type="ECO:0000313" key="7">
    <source>
        <dbReference type="Proteomes" id="UP001430954"/>
    </source>
</evidence>
<dbReference type="SUPFAM" id="SSF50891">
    <property type="entry name" value="Cyclophilin-like"/>
    <property type="match status" value="1"/>
</dbReference>
<dbReference type="PANTHER" id="PTHR43246">
    <property type="entry name" value="PEPTIDYL-PROLYL CIS-TRANS ISOMERASE CYP38, CHLOROPLASTIC"/>
    <property type="match status" value="1"/>
</dbReference>
<dbReference type="Pfam" id="PF00160">
    <property type="entry name" value="Pro_isomerase"/>
    <property type="match status" value="1"/>
</dbReference>
<dbReference type="InterPro" id="IPR044665">
    <property type="entry name" value="E_coli_cyclophilin_A-like"/>
</dbReference>
<dbReference type="Gene3D" id="2.40.100.10">
    <property type="entry name" value="Cyclophilin-like"/>
    <property type="match status" value="1"/>
</dbReference>
<evidence type="ECO:0000256" key="3">
    <source>
        <dbReference type="ARBA" id="ARBA00023235"/>
    </source>
</evidence>
<dbReference type="GO" id="GO:0016853">
    <property type="term" value="F:isomerase activity"/>
    <property type="evidence" value="ECO:0007669"/>
    <property type="project" value="UniProtKB-KW"/>
</dbReference>
<organism evidence="6 7">
    <name type="scientific">Novilysobacter selenitireducens</name>
    <dbReference type="NCBI Taxonomy" id="2872639"/>
    <lineage>
        <taxon>Bacteria</taxon>
        <taxon>Pseudomonadati</taxon>
        <taxon>Pseudomonadota</taxon>
        <taxon>Gammaproteobacteria</taxon>
        <taxon>Lysobacterales</taxon>
        <taxon>Lysobacteraceae</taxon>
        <taxon>Novilysobacter</taxon>
    </lineage>
</organism>
<name>A0ABS7T937_9GAMM</name>
<dbReference type="EMBL" id="JAINZW010000006">
    <property type="protein sequence ID" value="MBZ4040351.1"/>
    <property type="molecule type" value="Genomic_DNA"/>
</dbReference>
<dbReference type="Proteomes" id="UP001430954">
    <property type="component" value="Unassembled WGS sequence"/>
</dbReference>
<dbReference type="InterPro" id="IPR006311">
    <property type="entry name" value="TAT_signal"/>
</dbReference>
<evidence type="ECO:0000256" key="4">
    <source>
        <dbReference type="SAM" id="MobiDB-lite"/>
    </source>
</evidence>
<evidence type="ECO:0000256" key="2">
    <source>
        <dbReference type="ARBA" id="ARBA00023110"/>
    </source>
</evidence>
<keyword evidence="2" id="KW-0697">Rotamase</keyword>
<dbReference type="InterPro" id="IPR029000">
    <property type="entry name" value="Cyclophilin-like_dom_sf"/>
</dbReference>
<gene>
    <name evidence="6" type="ORF">K6753_12505</name>
</gene>